<accession>A0A0F9PN28</accession>
<reference evidence="1" key="1">
    <citation type="journal article" date="2015" name="Nature">
        <title>Complex archaea that bridge the gap between prokaryotes and eukaryotes.</title>
        <authorList>
            <person name="Spang A."/>
            <person name="Saw J.H."/>
            <person name="Jorgensen S.L."/>
            <person name="Zaremba-Niedzwiedzka K."/>
            <person name="Martijn J."/>
            <person name="Lind A.E."/>
            <person name="van Eijk R."/>
            <person name="Schleper C."/>
            <person name="Guy L."/>
            <person name="Ettema T.J."/>
        </authorList>
    </citation>
    <scope>NUCLEOTIDE SEQUENCE</scope>
</reference>
<name>A0A0F9PN28_9ZZZZ</name>
<gene>
    <name evidence="1" type="ORF">LCGC14_0806300</name>
</gene>
<protein>
    <submittedName>
        <fullName evidence="1">Uncharacterized protein</fullName>
    </submittedName>
</protein>
<dbReference type="EMBL" id="LAZR01002197">
    <property type="protein sequence ID" value="KKN33180.1"/>
    <property type="molecule type" value="Genomic_DNA"/>
</dbReference>
<organism evidence="1">
    <name type="scientific">marine sediment metagenome</name>
    <dbReference type="NCBI Taxonomy" id="412755"/>
    <lineage>
        <taxon>unclassified sequences</taxon>
        <taxon>metagenomes</taxon>
        <taxon>ecological metagenomes</taxon>
    </lineage>
</organism>
<sequence length="214" mass="23770">MNAFTHTPANAHIPSPVDPAARIIKPTKETYERLQQAHEYFNKALFGGTLPNALITFQRRKGTFGYFAGGRFQNDAGHEAEAIEIGIADASDPTLKERLAALKADRDQAKAAKDRASAELRPETRITEEKISEFAALIRENVANGAIPFRRAYLRSVIDQVEVDDAEIRIHGRRDVLERLVIGGGATPAGVPSFVRKWRTRQDETGHWTLEVAL</sequence>
<proteinExistence type="predicted"/>
<evidence type="ECO:0000313" key="1">
    <source>
        <dbReference type="EMBL" id="KKN33180.1"/>
    </source>
</evidence>
<dbReference type="AlphaFoldDB" id="A0A0F9PN28"/>
<comment type="caution">
    <text evidence="1">The sequence shown here is derived from an EMBL/GenBank/DDBJ whole genome shotgun (WGS) entry which is preliminary data.</text>
</comment>